<evidence type="ECO:0000313" key="3">
    <source>
        <dbReference type="EMBL" id="QIX02362.1"/>
    </source>
</evidence>
<feature type="transmembrane region" description="Helical" evidence="2">
    <location>
        <begin position="120"/>
        <end position="144"/>
    </location>
</feature>
<feature type="compositionally biased region" description="Basic residues" evidence="1">
    <location>
        <begin position="201"/>
        <end position="210"/>
    </location>
</feature>
<feature type="transmembrane region" description="Helical" evidence="2">
    <location>
        <begin position="95"/>
        <end position="114"/>
    </location>
</feature>
<organism evidence="3 4">
    <name type="scientific">Peltaster fructicola</name>
    <dbReference type="NCBI Taxonomy" id="286661"/>
    <lineage>
        <taxon>Eukaryota</taxon>
        <taxon>Fungi</taxon>
        <taxon>Dikarya</taxon>
        <taxon>Ascomycota</taxon>
        <taxon>Pezizomycotina</taxon>
        <taxon>Dothideomycetes</taxon>
        <taxon>Dothideomycetes incertae sedis</taxon>
        <taxon>Peltaster</taxon>
    </lineage>
</organism>
<evidence type="ECO:0000256" key="2">
    <source>
        <dbReference type="SAM" id="Phobius"/>
    </source>
</evidence>
<accession>A0A6H0Y5P5</accession>
<feature type="region of interest" description="Disordered" evidence="1">
    <location>
        <begin position="151"/>
        <end position="210"/>
    </location>
</feature>
<proteinExistence type="predicted"/>
<keyword evidence="2" id="KW-1133">Transmembrane helix</keyword>
<dbReference type="OrthoDB" id="2550114at2759"/>
<keyword evidence="4" id="KW-1185">Reference proteome</keyword>
<reference evidence="3 4" key="1">
    <citation type="journal article" date="2016" name="Sci. Rep.">
        <title>Peltaster fructicola genome reveals evolution from an invasive phytopathogen to an ectophytic parasite.</title>
        <authorList>
            <person name="Xu C."/>
            <person name="Chen H."/>
            <person name="Gleason M.L."/>
            <person name="Xu J.R."/>
            <person name="Liu H."/>
            <person name="Zhang R."/>
            <person name="Sun G."/>
        </authorList>
    </citation>
    <scope>NUCLEOTIDE SEQUENCE [LARGE SCALE GENOMIC DNA]</scope>
    <source>
        <strain evidence="3 4">LNHT1506</strain>
    </source>
</reference>
<feature type="transmembrane region" description="Helical" evidence="2">
    <location>
        <begin position="12"/>
        <end position="33"/>
    </location>
</feature>
<gene>
    <name evidence="3" type="ORF">AMS68_007879</name>
</gene>
<dbReference type="PANTHER" id="PTHR39605:SF1">
    <property type="entry name" value="MAJOR FACILITATOR SUPERFAMILY (MFS) PROFILE DOMAIN-CONTAINING PROTEIN"/>
    <property type="match status" value="1"/>
</dbReference>
<dbReference type="PANTHER" id="PTHR39605">
    <property type="entry name" value="MAJOR FACILITATOR SUPERFAMILY (MFS) PROFILE DOMAIN-CONTAINING PROTEIN"/>
    <property type="match status" value="1"/>
</dbReference>
<feature type="transmembrane region" description="Helical" evidence="2">
    <location>
        <begin position="53"/>
        <end position="74"/>
    </location>
</feature>
<protein>
    <submittedName>
        <fullName evidence="3">Uncharacterized protein</fullName>
    </submittedName>
</protein>
<sequence length="210" mass="23340">MDILAIHALGTASWLTIQALPLLFAPSLITTLLSQDPHRITDLETYLCRSLGLILISVALLQFLLTGLVPLRVGQRVAFTSLNDSVTAAKSPYQRASLTIITIYFALAAFYAYTQVTVSFSFAFAIGLVGDTALFALGLWVLLFGNEKSSISKSTGADKRTSNYPFENKESAKEAKKREKEKERDKDKDKEKEKDKESRSSLRRSILKSR</sequence>
<keyword evidence="2" id="KW-0812">Transmembrane</keyword>
<dbReference type="EMBL" id="CP051143">
    <property type="protein sequence ID" value="QIX02362.1"/>
    <property type="molecule type" value="Genomic_DNA"/>
</dbReference>
<dbReference type="AlphaFoldDB" id="A0A6H0Y5P5"/>
<feature type="compositionally biased region" description="Basic and acidic residues" evidence="1">
    <location>
        <begin position="156"/>
        <end position="200"/>
    </location>
</feature>
<dbReference type="Proteomes" id="UP000503462">
    <property type="component" value="Chromosome 5"/>
</dbReference>
<evidence type="ECO:0000313" key="4">
    <source>
        <dbReference type="Proteomes" id="UP000503462"/>
    </source>
</evidence>
<name>A0A6H0Y5P5_9PEZI</name>
<evidence type="ECO:0000256" key="1">
    <source>
        <dbReference type="SAM" id="MobiDB-lite"/>
    </source>
</evidence>
<keyword evidence="2" id="KW-0472">Membrane</keyword>